<protein>
    <submittedName>
        <fullName evidence="5">Amino acid adenylation domain-containing protein</fullName>
    </submittedName>
</protein>
<dbReference type="InterPro" id="IPR009081">
    <property type="entry name" value="PP-bd_ACP"/>
</dbReference>
<feature type="non-terminal residue" evidence="5">
    <location>
        <position position="1018"/>
    </location>
</feature>
<dbReference type="InterPro" id="IPR042099">
    <property type="entry name" value="ANL_N_sf"/>
</dbReference>
<dbReference type="InterPro" id="IPR023213">
    <property type="entry name" value="CAT-like_dom_sf"/>
</dbReference>
<dbReference type="EMBL" id="JACYWE010000019">
    <property type="protein sequence ID" value="MBD8507929.1"/>
    <property type="molecule type" value="Genomic_DNA"/>
</dbReference>
<dbReference type="Pfam" id="PF00501">
    <property type="entry name" value="AMP-binding"/>
    <property type="match status" value="1"/>
</dbReference>
<dbReference type="AlphaFoldDB" id="A0A927JER3"/>
<comment type="cofactor">
    <cofactor evidence="1">
        <name>pantetheine 4'-phosphate</name>
        <dbReference type="ChEBI" id="CHEBI:47942"/>
    </cofactor>
</comment>
<organism evidence="5 6">
    <name type="scientific">Lolliginicoccus lacisalsi</name>
    <dbReference type="NCBI Taxonomy" id="2742202"/>
    <lineage>
        <taxon>Bacteria</taxon>
        <taxon>Bacillati</taxon>
        <taxon>Actinomycetota</taxon>
        <taxon>Actinomycetes</taxon>
        <taxon>Mycobacteriales</taxon>
        <taxon>Hoyosellaceae</taxon>
        <taxon>Lolliginicoccus</taxon>
    </lineage>
</organism>
<dbReference type="CDD" id="cd05930">
    <property type="entry name" value="A_NRPS"/>
    <property type="match status" value="1"/>
</dbReference>
<gene>
    <name evidence="5" type="ORF">HT102_15680</name>
</gene>
<dbReference type="InterPro" id="IPR010071">
    <property type="entry name" value="AA_adenyl_dom"/>
</dbReference>
<dbReference type="SUPFAM" id="SSF47336">
    <property type="entry name" value="ACP-like"/>
    <property type="match status" value="1"/>
</dbReference>
<dbReference type="Gene3D" id="3.30.300.30">
    <property type="match status" value="1"/>
</dbReference>
<accession>A0A927JER3</accession>
<dbReference type="PANTHER" id="PTHR45527:SF1">
    <property type="entry name" value="FATTY ACID SYNTHASE"/>
    <property type="match status" value="1"/>
</dbReference>
<dbReference type="Gene3D" id="3.30.559.30">
    <property type="entry name" value="Nonribosomal peptide synthetase, condensation domain"/>
    <property type="match status" value="1"/>
</dbReference>
<dbReference type="GO" id="GO:0005829">
    <property type="term" value="C:cytosol"/>
    <property type="evidence" value="ECO:0007669"/>
    <property type="project" value="TreeGrafter"/>
</dbReference>
<dbReference type="CDD" id="cd19540">
    <property type="entry name" value="LCL_NRPS-like"/>
    <property type="match status" value="1"/>
</dbReference>
<dbReference type="InterPro" id="IPR001242">
    <property type="entry name" value="Condensation_dom"/>
</dbReference>
<dbReference type="InterPro" id="IPR020806">
    <property type="entry name" value="PKS_PP-bd"/>
</dbReference>
<dbReference type="Pfam" id="PF00668">
    <property type="entry name" value="Condensation"/>
    <property type="match status" value="1"/>
</dbReference>
<feature type="non-terminal residue" evidence="5">
    <location>
        <position position="1"/>
    </location>
</feature>
<evidence type="ECO:0000259" key="4">
    <source>
        <dbReference type="PROSITE" id="PS50075"/>
    </source>
</evidence>
<evidence type="ECO:0000313" key="5">
    <source>
        <dbReference type="EMBL" id="MBD8507929.1"/>
    </source>
</evidence>
<dbReference type="Proteomes" id="UP000642993">
    <property type="component" value="Unassembled WGS sequence"/>
</dbReference>
<dbReference type="Gene3D" id="3.40.50.12780">
    <property type="entry name" value="N-terminal domain of ligase-like"/>
    <property type="match status" value="1"/>
</dbReference>
<dbReference type="GO" id="GO:0044550">
    <property type="term" value="P:secondary metabolite biosynthetic process"/>
    <property type="evidence" value="ECO:0007669"/>
    <property type="project" value="TreeGrafter"/>
</dbReference>
<dbReference type="InterPro" id="IPR025110">
    <property type="entry name" value="AMP-bd_C"/>
</dbReference>
<sequence>LARHGIGIDDTVALLVPRSPAWIVGMLAAWKRGAAYAPLDADAPAGRIEAILATTGPRAVVVEAGHAEAGTGAATPISIDLAGRVAATAPGTPVPTAARGLPEQRLGYVISTSGTTGLPKPTLVEMAGITNTIRWYIAAMGIAPTDAVLVASPPTFDLTQKNVWGPLAAGAALVLPPQGFDPRRILESVRDAGGATMANMSPTAFELLVEHDREDLLLALRALALGGEQPRTRVLEALLEQGTTLINGYGPTEASAVASAHVITDRVDPVPIGGPIPGTVLRVLDDRLRAVPPGTPGELYIGGIGVGRGYRTMAGTTATRFVADPHGGPGSRLYRTGDLVAWRTDGELLYLGRSDLQVKINGIRIEPGEIEAALLSISGINQAVVTVQHHSTQGDRLVAHVTASEGAPGLDPVAIRAQIADALPDYMVPAAVMILDEMPATSHGKVDRRALPAVELDVASEDMVEPEGELERLVAGIIGDVLGNPRVGATTSFFDLGGTSLSAIRVLGRVSEATGTDVTIRDLFAAPTARGIARALASSTGAAALPPVTPRPRPASAPLSYAQARMWILNQYAPAAAEYNIPFAIRFTGTLDTGALAQALVDVTERHATLRTIYPSTPDGPVQVVDDAARIELVPRATSAEALQGELVALATTPFDVAREVPFGAALWRIDDTDHVLGIVAHHIALDGASLAPLARDLLTAYNARRAGAPPEWQPLPVSYIDYALWQREVLGDIERPGTRLAAQLEHWERVLAGLPPVLELPTDRPRPAQRTAAGGRIDQLIPASLHEGIHALARRHDATPFMVYHAALAVLLSRMSGMRDIAIGTAIDGRSSEALHELIGMFVNTVVLRAGIDPGASFDTVLQHIRDRDIDAFSHADVPFETLVEALEPERTAAHAPLFQVALAVGEARAARIELPGLVIEPTGIDVNVTKFDLTLDIEERASEDGTALGATARLLYATDLFDARTIDALGKRLLALLATVTEHPATIVSRIELLRPDELAALVPAHGTEPGPPRLL</sequence>
<feature type="domain" description="Carrier" evidence="4">
    <location>
        <begin position="465"/>
        <end position="540"/>
    </location>
</feature>
<dbReference type="Pfam" id="PF13193">
    <property type="entry name" value="AMP-binding_C"/>
    <property type="match status" value="1"/>
</dbReference>
<dbReference type="PROSITE" id="PS50075">
    <property type="entry name" value="CARRIER"/>
    <property type="match status" value="1"/>
</dbReference>
<evidence type="ECO:0000313" key="6">
    <source>
        <dbReference type="Proteomes" id="UP000642993"/>
    </source>
</evidence>
<keyword evidence="3" id="KW-0597">Phosphoprotein</keyword>
<dbReference type="SMART" id="SM00823">
    <property type="entry name" value="PKS_PP"/>
    <property type="match status" value="1"/>
</dbReference>
<dbReference type="PANTHER" id="PTHR45527">
    <property type="entry name" value="NONRIBOSOMAL PEPTIDE SYNTHETASE"/>
    <property type="match status" value="1"/>
</dbReference>
<keyword evidence="6" id="KW-1185">Reference proteome</keyword>
<dbReference type="InterPro" id="IPR045851">
    <property type="entry name" value="AMP-bd_C_sf"/>
</dbReference>
<dbReference type="GO" id="GO:0043041">
    <property type="term" value="P:amino acid activation for nonribosomal peptide biosynthetic process"/>
    <property type="evidence" value="ECO:0007669"/>
    <property type="project" value="TreeGrafter"/>
</dbReference>
<reference evidence="5" key="1">
    <citation type="submission" date="2020-09" db="EMBL/GenBank/DDBJ databases">
        <title>Hoyosella lacisalsi sp. nov., a halotolerant actinobacterium isolated from soil of Lake Gudzhirganskoe.</title>
        <authorList>
            <person name="Yang Q."/>
            <person name="Guo P.Y."/>
            <person name="Liu S.W."/>
            <person name="Li F.N."/>
            <person name="Sun C.H."/>
        </authorList>
    </citation>
    <scope>NUCLEOTIDE SEQUENCE</scope>
    <source>
        <strain evidence="5">G463</strain>
    </source>
</reference>
<name>A0A927JER3_9ACTN</name>
<dbReference type="GO" id="GO:0003824">
    <property type="term" value="F:catalytic activity"/>
    <property type="evidence" value="ECO:0007669"/>
    <property type="project" value="InterPro"/>
</dbReference>
<dbReference type="SUPFAM" id="SSF56801">
    <property type="entry name" value="Acetyl-CoA synthetase-like"/>
    <property type="match status" value="1"/>
</dbReference>
<dbReference type="GO" id="GO:0008610">
    <property type="term" value="P:lipid biosynthetic process"/>
    <property type="evidence" value="ECO:0007669"/>
    <property type="project" value="UniProtKB-ARBA"/>
</dbReference>
<dbReference type="Gene3D" id="3.30.559.10">
    <property type="entry name" value="Chloramphenicol acetyltransferase-like domain"/>
    <property type="match status" value="1"/>
</dbReference>
<dbReference type="InterPro" id="IPR000873">
    <property type="entry name" value="AMP-dep_synth/lig_dom"/>
</dbReference>
<evidence type="ECO:0000256" key="2">
    <source>
        <dbReference type="ARBA" id="ARBA00022450"/>
    </source>
</evidence>
<dbReference type="NCBIfam" id="TIGR01733">
    <property type="entry name" value="AA-adenyl-dom"/>
    <property type="match status" value="1"/>
</dbReference>
<evidence type="ECO:0000256" key="3">
    <source>
        <dbReference type="ARBA" id="ARBA00022553"/>
    </source>
</evidence>
<dbReference type="Gene3D" id="1.10.1200.10">
    <property type="entry name" value="ACP-like"/>
    <property type="match status" value="1"/>
</dbReference>
<dbReference type="GO" id="GO:0031177">
    <property type="term" value="F:phosphopantetheine binding"/>
    <property type="evidence" value="ECO:0007669"/>
    <property type="project" value="InterPro"/>
</dbReference>
<evidence type="ECO:0000256" key="1">
    <source>
        <dbReference type="ARBA" id="ARBA00001957"/>
    </source>
</evidence>
<dbReference type="SUPFAM" id="SSF52777">
    <property type="entry name" value="CoA-dependent acyltransferases"/>
    <property type="match status" value="2"/>
</dbReference>
<dbReference type="InterPro" id="IPR036736">
    <property type="entry name" value="ACP-like_sf"/>
</dbReference>
<dbReference type="Pfam" id="PF00550">
    <property type="entry name" value="PP-binding"/>
    <property type="match status" value="1"/>
</dbReference>
<proteinExistence type="predicted"/>
<dbReference type="FunFam" id="3.30.300.30:FF:000010">
    <property type="entry name" value="Enterobactin synthetase component F"/>
    <property type="match status" value="1"/>
</dbReference>
<dbReference type="RefSeq" id="WP_192040395.1">
    <property type="nucleotide sequence ID" value="NZ_JACYWE010000019.1"/>
</dbReference>
<comment type="caution">
    <text evidence="5">The sequence shown here is derived from an EMBL/GenBank/DDBJ whole genome shotgun (WGS) entry which is preliminary data.</text>
</comment>
<keyword evidence="2" id="KW-0596">Phosphopantetheine</keyword>